<dbReference type="Proteomes" id="UP000507163">
    <property type="component" value="Chromosome 7"/>
</dbReference>
<dbReference type="SUPFAM" id="SSF55961">
    <property type="entry name" value="Bet v1-like"/>
    <property type="match status" value="1"/>
</dbReference>
<organism evidence="3 7">
    <name type="scientific">Plasmodium chabaudi chabaudi</name>
    <dbReference type="NCBI Taxonomy" id="31271"/>
    <lineage>
        <taxon>Eukaryota</taxon>
        <taxon>Sar</taxon>
        <taxon>Alveolata</taxon>
        <taxon>Apicomplexa</taxon>
        <taxon>Aconoidasida</taxon>
        <taxon>Haemosporida</taxon>
        <taxon>Plasmodiidae</taxon>
        <taxon>Plasmodium</taxon>
        <taxon>Plasmodium (Vinckeia)</taxon>
    </lineage>
</organism>
<keyword evidence="1" id="KW-0732">Signal</keyword>
<protein>
    <submittedName>
        <fullName evidence="3">Fam-a protein</fullName>
    </submittedName>
</protein>
<evidence type="ECO:0000313" key="7">
    <source>
        <dbReference type="Proteomes" id="UP000507163"/>
    </source>
</evidence>
<dbReference type="RefSeq" id="XP_016653516.1">
    <property type="nucleotide sequence ID" value="XM_016797578.1"/>
</dbReference>
<dbReference type="InterPro" id="IPR006486">
    <property type="entry name" value="PYST_A"/>
</dbReference>
<dbReference type="AlphaFoldDB" id="A0A077TMB4"/>
<dbReference type="Proteomes" id="UP000071118">
    <property type="component" value="Chromosome 7"/>
</dbReference>
<feature type="signal peptide" evidence="1">
    <location>
        <begin position="1"/>
        <end position="25"/>
    </location>
</feature>
<evidence type="ECO:0000313" key="2">
    <source>
        <dbReference type="EMBL" id="SCL84645.1"/>
    </source>
</evidence>
<proteinExistence type="predicted"/>
<dbReference type="GeneID" id="3498870"/>
<dbReference type="EMBL" id="LK022884">
    <property type="protein sequence ID" value="VTZ67889.1"/>
    <property type="molecule type" value="Genomic_DNA"/>
</dbReference>
<feature type="chain" id="PRO_5014501733" evidence="1">
    <location>
        <begin position="26"/>
        <end position="264"/>
    </location>
</feature>
<dbReference type="EMBL" id="LT608173">
    <property type="protein sequence ID" value="SCM00034.1"/>
    <property type="molecule type" value="Genomic_DNA"/>
</dbReference>
<evidence type="ECO:0000313" key="3">
    <source>
        <dbReference type="EMBL" id="SCM00034.1"/>
    </source>
</evidence>
<gene>
    <name evidence="3" type="ORF">PCHAJ_000114600</name>
    <name evidence="4" type="ORF">PCHAS_0701900</name>
    <name evidence="2" type="ORF">PCHCB_000504800</name>
</gene>
<evidence type="ECO:0000313" key="4">
    <source>
        <dbReference type="EMBL" id="VTZ67889.1"/>
    </source>
</evidence>
<reference evidence="6 7" key="3">
    <citation type="submission" date="2016-08" db="EMBL/GenBank/DDBJ databases">
        <authorList>
            <consortium name="Pathogen Informatics"/>
        </authorList>
    </citation>
    <scope>NUCLEOTIDE SEQUENCE [LARGE SCALE GENOMIC DNA]</scope>
    <source>
        <strain evidence="3 7">AJ</strain>
        <strain evidence="4">AS</strain>
        <strain evidence="2 6">CB</strain>
    </source>
</reference>
<dbReference type="EMBL" id="FMIM01000101">
    <property type="protein sequence ID" value="SCL84645.1"/>
    <property type="molecule type" value="Genomic_DNA"/>
</dbReference>
<dbReference type="NCBIfam" id="TIGR01599">
    <property type="entry name" value="PYST-A"/>
    <property type="match status" value="1"/>
</dbReference>
<evidence type="ECO:0000313" key="5">
    <source>
        <dbReference type="Proteomes" id="UP000071118"/>
    </source>
</evidence>
<reference evidence="4 5" key="1">
    <citation type="journal article" date="2014" name="BMC Biol.">
        <title>A comprehensive evaluation of rodent malaria parasite genomes and gene expression.</title>
        <authorList>
            <person name="Otto T.D."/>
            <person name="Bohme U."/>
            <person name="Jackson A.P."/>
            <person name="Hunt M."/>
            <person name="Franke-Fayard B."/>
            <person name="Hoeijmakers W.A."/>
            <person name="Religa A.A."/>
            <person name="Robertson L."/>
            <person name="Sanders M."/>
            <person name="Ogun S.A."/>
            <person name="Cunningham D."/>
            <person name="Erhart A."/>
            <person name="Billker O."/>
            <person name="Khan S.M."/>
            <person name="Stunnenberg H.G."/>
            <person name="Langhorne J."/>
            <person name="Holder A.A."/>
            <person name="Waters A.P."/>
            <person name="Newbold C.I."/>
            <person name="Pain A."/>
            <person name="Berriman M."/>
            <person name="Janse C.J."/>
        </authorList>
    </citation>
    <scope>NUCLEOTIDE SEQUENCE [LARGE SCALE GENOMIC DNA]</scope>
    <source>
        <strain evidence="4 5">AS</strain>
    </source>
</reference>
<dbReference type="KEGG" id="pcb:PCHAS_0701900"/>
<evidence type="ECO:0000256" key="1">
    <source>
        <dbReference type="SAM" id="SignalP"/>
    </source>
</evidence>
<name>A0A077TMB4_PLACU</name>
<evidence type="ECO:0000313" key="6">
    <source>
        <dbReference type="Proteomes" id="UP000195489"/>
    </source>
</evidence>
<dbReference type="Proteomes" id="UP000195489">
    <property type="component" value="Unassembled WGS sequence"/>
</dbReference>
<keyword evidence="5" id="KW-1185">Reference proteome</keyword>
<accession>A0A077TMB4</accession>
<dbReference type="OrthoDB" id="10325707at2759"/>
<sequence length="264" mass="30327">MNKFYTQIGLFLLSIFVFVNNEAIATEPATGEGSKPTPKSRYPTTEEVYEKHKHLLRNCKNTTKAIELMDEAVKQLEYHATDVDDYESCKSGSNFREYLYKKKHKDHTVIEKVQYTISGSDKYNETINKLWDPDTPNSFNTGIVKIVHVYNPNLVIIQQRYEQDSKGHQKYFYALVTKAEVSKDKTVIAMTSPDIYDHNPSSKEYKNTIIENANLFKANVIPDDDIKNGELEKVFVNLAGYLIEKKGDNLEITYVESIDGHSTF</sequence>
<dbReference type="VEuPathDB" id="PlasmoDB:PCHAS_0701900"/>
<reference evidence="4" key="2">
    <citation type="submission" date="2014-05" db="EMBL/GenBank/DDBJ databases">
        <authorList>
            <person name="Aslett M.A."/>
            <person name="De Silva N."/>
        </authorList>
    </citation>
    <scope>NUCLEOTIDE SEQUENCE</scope>
    <source>
        <strain evidence="4">AS</strain>
    </source>
</reference>